<sequence>MTFGVPRSKLTTEADKPQLNFSRTAPRETHSRRLLSIITSGKLWSLPQIRRYAEISRVVLLRVRGEVVPAELVRSRLICKPDACGETPLARD</sequence>
<name>A0A4C1V969_EUMVA</name>
<dbReference type="Proteomes" id="UP000299102">
    <property type="component" value="Unassembled WGS sequence"/>
</dbReference>
<keyword evidence="2" id="KW-1185">Reference proteome</keyword>
<comment type="caution">
    <text evidence="1">The sequence shown here is derived from an EMBL/GenBank/DDBJ whole genome shotgun (WGS) entry which is preliminary data.</text>
</comment>
<dbReference type="AlphaFoldDB" id="A0A4C1V969"/>
<gene>
    <name evidence="1" type="ORF">EVAR_28407_1</name>
</gene>
<dbReference type="EMBL" id="BGZK01000297">
    <property type="protein sequence ID" value="GBP34942.1"/>
    <property type="molecule type" value="Genomic_DNA"/>
</dbReference>
<evidence type="ECO:0000313" key="2">
    <source>
        <dbReference type="Proteomes" id="UP000299102"/>
    </source>
</evidence>
<organism evidence="1 2">
    <name type="scientific">Eumeta variegata</name>
    <name type="common">Bagworm moth</name>
    <name type="synonym">Eumeta japonica</name>
    <dbReference type="NCBI Taxonomy" id="151549"/>
    <lineage>
        <taxon>Eukaryota</taxon>
        <taxon>Metazoa</taxon>
        <taxon>Ecdysozoa</taxon>
        <taxon>Arthropoda</taxon>
        <taxon>Hexapoda</taxon>
        <taxon>Insecta</taxon>
        <taxon>Pterygota</taxon>
        <taxon>Neoptera</taxon>
        <taxon>Endopterygota</taxon>
        <taxon>Lepidoptera</taxon>
        <taxon>Glossata</taxon>
        <taxon>Ditrysia</taxon>
        <taxon>Tineoidea</taxon>
        <taxon>Psychidae</taxon>
        <taxon>Oiketicinae</taxon>
        <taxon>Eumeta</taxon>
    </lineage>
</organism>
<evidence type="ECO:0000313" key="1">
    <source>
        <dbReference type="EMBL" id="GBP34942.1"/>
    </source>
</evidence>
<accession>A0A4C1V969</accession>
<reference evidence="1 2" key="1">
    <citation type="journal article" date="2019" name="Commun. Biol.">
        <title>The bagworm genome reveals a unique fibroin gene that provides high tensile strength.</title>
        <authorList>
            <person name="Kono N."/>
            <person name="Nakamura H."/>
            <person name="Ohtoshi R."/>
            <person name="Tomita M."/>
            <person name="Numata K."/>
            <person name="Arakawa K."/>
        </authorList>
    </citation>
    <scope>NUCLEOTIDE SEQUENCE [LARGE SCALE GENOMIC DNA]</scope>
</reference>
<protein>
    <submittedName>
        <fullName evidence="1">Uncharacterized protein</fullName>
    </submittedName>
</protein>
<proteinExistence type="predicted"/>